<evidence type="ECO:0000313" key="8">
    <source>
        <dbReference type="EMBL" id="CAG5112395.1"/>
    </source>
</evidence>
<evidence type="ECO:0000256" key="6">
    <source>
        <dbReference type="ARBA" id="ARBA00035191"/>
    </source>
</evidence>
<organism evidence="8 9">
    <name type="scientific">Oikopleura dioica</name>
    <name type="common">Tunicate</name>
    <dbReference type="NCBI Taxonomy" id="34765"/>
    <lineage>
        <taxon>Eukaryota</taxon>
        <taxon>Metazoa</taxon>
        <taxon>Chordata</taxon>
        <taxon>Tunicata</taxon>
        <taxon>Appendicularia</taxon>
        <taxon>Copelata</taxon>
        <taxon>Oikopleuridae</taxon>
        <taxon>Oikopleura</taxon>
    </lineage>
</organism>
<dbReference type="InterPro" id="IPR007740">
    <property type="entry name" value="Ribosomal_mL49"/>
</dbReference>
<dbReference type="Proteomes" id="UP001158576">
    <property type="component" value="Chromosome 2"/>
</dbReference>
<evidence type="ECO:0000256" key="3">
    <source>
        <dbReference type="ARBA" id="ARBA00022980"/>
    </source>
</evidence>
<sequence length="171" mass="20040">MLRASNIRKLASSAQVKNINPWKFVEDILPPIQIPTPDMNQKFPTPTGWQPPSPDLQTFDYPYFVERNRFHELDLVEEERSTEFFDLNYDNRYQDKHDIALRRRNPSDDMPVTHLYNCSGDIFQLRNEICAYLEEISGEPVAGQADEPEARITVTGKYSDFIRDFLYDKGF</sequence>
<dbReference type="Gene3D" id="3.30.780.10">
    <property type="entry name" value="SUI1-like domain"/>
    <property type="match status" value="1"/>
</dbReference>
<comment type="subcellular location">
    <subcellularLocation>
        <location evidence="1">Mitochondrion</location>
    </subcellularLocation>
</comment>
<evidence type="ECO:0000256" key="4">
    <source>
        <dbReference type="ARBA" id="ARBA00023128"/>
    </source>
</evidence>
<dbReference type="PANTHER" id="PTHR13477">
    <property type="entry name" value="MITOCHONDRIAL 39S RIBOSOMAL PROTEIN L49"/>
    <property type="match status" value="1"/>
</dbReference>
<gene>
    <name evidence="8" type="ORF">OKIOD_LOCUS15380</name>
</gene>
<protein>
    <recommendedName>
        <fullName evidence="6">Large ribosomal subunit protein mL49</fullName>
    </recommendedName>
    <alternativeName>
        <fullName evidence="7">39S ribosomal protein L49, mitochondrial</fullName>
    </alternativeName>
</protein>
<keyword evidence="5" id="KW-0687">Ribonucleoprotein</keyword>
<comment type="similarity">
    <text evidence="2">Belongs to the mitochondrion-specific ribosomal protein mL49 family.</text>
</comment>
<name>A0ABN7T406_OIKDI</name>
<dbReference type="PANTHER" id="PTHR13477:SF0">
    <property type="entry name" value="LARGE RIBOSOMAL SUBUNIT PROTEIN ML49"/>
    <property type="match status" value="1"/>
</dbReference>
<evidence type="ECO:0000256" key="2">
    <source>
        <dbReference type="ARBA" id="ARBA00005677"/>
    </source>
</evidence>
<evidence type="ECO:0000256" key="1">
    <source>
        <dbReference type="ARBA" id="ARBA00004173"/>
    </source>
</evidence>
<reference evidence="8 9" key="1">
    <citation type="submission" date="2021-04" db="EMBL/GenBank/DDBJ databases">
        <authorList>
            <person name="Bliznina A."/>
        </authorList>
    </citation>
    <scope>NUCLEOTIDE SEQUENCE [LARGE SCALE GENOMIC DNA]</scope>
</reference>
<keyword evidence="4" id="KW-0496">Mitochondrion</keyword>
<keyword evidence="3" id="KW-0689">Ribosomal protein</keyword>
<dbReference type="EMBL" id="OU015567">
    <property type="protein sequence ID" value="CAG5112395.1"/>
    <property type="molecule type" value="Genomic_DNA"/>
</dbReference>
<proteinExistence type="inferred from homology"/>
<keyword evidence="9" id="KW-1185">Reference proteome</keyword>
<evidence type="ECO:0000313" key="9">
    <source>
        <dbReference type="Proteomes" id="UP001158576"/>
    </source>
</evidence>
<evidence type="ECO:0000256" key="7">
    <source>
        <dbReference type="ARBA" id="ARBA00035545"/>
    </source>
</evidence>
<accession>A0ABN7T406</accession>
<evidence type="ECO:0000256" key="5">
    <source>
        <dbReference type="ARBA" id="ARBA00023274"/>
    </source>
</evidence>